<dbReference type="InterPro" id="IPR006584">
    <property type="entry name" value="Cellulose-bd_IV"/>
</dbReference>
<proteinExistence type="predicted"/>
<name>A0ABW2VZD4_9ACTN</name>
<evidence type="ECO:0000313" key="5">
    <source>
        <dbReference type="EMBL" id="MFD0288618.1"/>
    </source>
</evidence>
<feature type="signal peptide" evidence="2">
    <location>
        <begin position="1"/>
        <end position="30"/>
    </location>
</feature>
<dbReference type="CDD" id="cd04084">
    <property type="entry name" value="CBM6_xylanase-like"/>
    <property type="match status" value="1"/>
</dbReference>
<evidence type="ECO:0000256" key="2">
    <source>
        <dbReference type="SAM" id="SignalP"/>
    </source>
</evidence>
<dbReference type="InterPro" id="IPR032477">
    <property type="entry name" value="Glyco_hydro_64"/>
</dbReference>
<evidence type="ECO:0000313" key="6">
    <source>
        <dbReference type="Proteomes" id="UP001596957"/>
    </source>
</evidence>
<dbReference type="CDD" id="cd09220">
    <property type="entry name" value="GH64-GluB-like"/>
    <property type="match status" value="1"/>
</dbReference>
<feature type="domain" description="GH64" evidence="4">
    <location>
        <begin position="32"/>
        <end position="386"/>
    </location>
</feature>
<dbReference type="Gene3D" id="3.30.920.50">
    <property type="entry name" value="Beta-1,3-glucanase, C-terminal domain"/>
    <property type="match status" value="1"/>
</dbReference>
<keyword evidence="1 2" id="KW-0732">Signal</keyword>
<sequence>MLSRRSLLRASTAALATPAILTGVAGRASATASTLSIDLQNNTGSNTVYAYVTGLAIDNGNAWYLLQADGQTPYYPSSPSSTGTPLAVDCAIPLSASGAGPKRITIPRIAGGRLWFSVDRKLTFLLNPGPALVEPSVTNSSDPNIDIQWDFCEFTFNSSVLYANVSAVDFAAMPIALKLTTGSGGTQSVPGLAAGGLDSICAGLTAQHAADGQGWDQLIVTSGGQNLRALSPTAGIVRNSWLFSGYYSSYVDQVWAKYASTPLYVDTQASWGTLTGTVSGGLLTFPGAGSFAKPSAADIFSCNSGPFNVSSAVMGALTARISAALNRSTLLSDANQPGGENPATYYTTSPTNHYARLVHATSTDGRGYAFPYDDVTPNGGTDQSGFVTAGDPTLLTVTLSAVHGGGGTTPPSGGSSAFSTIQASSYTSQSGTTTETTSDTGGGYDVGYIAGGDWLGYANIDFGSGGATQFIARVASGAASGVSGLVQVALDSPTATPVGSFSLGNTGGWQSWVTIPANISRVTGVHTVYLTFASGQPADFVNIHWFTFAA</sequence>
<dbReference type="Gene3D" id="2.60.110.10">
    <property type="entry name" value="Thaumatin"/>
    <property type="match status" value="1"/>
</dbReference>
<organism evidence="5 6">
    <name type="scientific">Streptomyces lutosisoli</name>
    <dbReference type="NCBI Taxonomy" id="2665721"/>
    <lineage>
        <taxon>Bacteria</taxon>
        <taxon>Bacillati</taxon>
        <taxon>Actinomycetota</taxon>
        <taxon>Actinomycetes</taxon>
        <taxon>Kitasatosporales</taxon>
        <taxon>Streptomycetaceae</taxon>
        <taxon>Streptomyces</taxon>
    </lineage>
</organism>
<feature type="domain" description="CBM6" evidence="3">
    <location>
        <begin position="419"/>
        <end position="549"/>
    </location>
</feature>
<evidence type="ECO:0000259" key="4">
    <source>
        <dbReference type="PROSITE" id="PS52006"/>
    </source>
</evidence>
<dbReference type="PROSITE" id="PS52006">
    <property type="entry name" value="GH64"/>
    <property type="match status" value="1"/>
</dbReference>
<dbReference type="PROSITE" id="PS51175">
    <property type="entry name" value="CBM6"/>
    <property type="match status" value="1"/>
</dbReference>
<dbReference type="Pfam" id="PF03422">
    <property type="entry name" value="CBM_6"/>
    <property type="match status" value="1"/>
</dbReference>
<dbReference type="PANTHER" id="PTHR38165:SF1">
    <property type="entry name" value="GLUCANASE B"/>
    <property type="match status" value="1"/>
</dbReference>
<dbReference type="RefSeq" id="WP_381253309.1">
    <property type="nucleotide sequence ID" value="NZ_JBHTBI010000009.1"/>
</dbReference>
<dbReference type="InterPro" id="IPR037176">
    <property type="entry name" value="Osmotin/thaumatin-like_sf"/>
</dbReference>
<dbReference type="Proteomes" id="UP001596957">
    <property type="component" value="Unassembled WGS sequence"/>
</dbReference>
<dbReference type="InterPro" id="IPR037398">
    <property type="entry name" value="Glyco_hydro_64_fam"/>
</dbReference>
<gene>
    <name evidence="5" type="ORF">ACFQZP_44900</name>
</gene>
<dbReference type="InterPro" id="IPR042517">
    <property type="entry name" value="Glyco_hydro_64_N_2"/>
</dbReference>
<dbReference type="EMBL" id="JBHTEC010000008">
    <property type="protein sequence ID" value="MFD0288618.1"/>
    <property type="molecule type" value="Genomic_DNA"/>
</dbReference>
<feature type="chain" id="PRO_5046203923" evidence="2">
    <location>
        <begin position="31"/>
        <end position="550"/>
    </location>
</feature>
<protein>
    <submittedName>
        <fullName evidence="5">Beta-1,3-glucanase family protein</fullName>
    </submittedName>
</protein>
<dbReference type="InterPro" id="IPR008979">
    <property type="entry name" value="Galactose-bd-like_sf"/>
</dbReference>
<accession>A0ABW2VZD4</accession>
<dbReference type="PANTHER" id="PTHR38165">
    <property type="match status" value="1"/>
</dbReference>
<dbReference type="PROSITE" id="PS51318">
    <property type="entry name" value="TAT"/>
    <property type="match status" value="1"/>
</dbReference>
<dbReference type="Gene3D" id="2.60.120.260">
    <property type="entry name" value="Galactose-binding domain-like"/>
    <property type="match status" value="1"/>
</dbReference>
<evidence type="ECO:0000259" key="3">
    <source>
        <dbReference type="PROSITE" id="PS51175"/>
    </source>
</evidence>
<keyword evidence="6" id="KW-1185">Reference proteome</keyword>
<dbReference type="InterPro" id="IPR006311">
    <property type="entry name" value="TAT_signal"/>
</dbReference>
<comment type="caution">
    <text evidence="5">The sequence shown here is derived from an EMBL/GenBank/DDBJ whole genome shotgun (WGS) entry which is preliminary data.</text>
</comment>
<dbReference type="InterPro" id="IPR005084">
    <property type="entry name" value="CBM6"/>
</dbReference>
<reference evidence="6" key="1">
    <citation type="journal article" date="2019" name="Int. J. Syst. Evol. Microbiol.">
        <title>The Global Catalogue of Microorganisms (GCM) 10K type strain sequencing project: providing services to taxonomists for standard genome sequencing and annotation.</title>
        <authorList>
            <consortium name="The Broad Institute Genomics Platform"/>
            <consortium name="The Broad Institute Genome Sequencing Center for Infectious Disease"/>
            <person name="Wu L."/>
            <person name="Ma J."/>
        </authorList>
    </citation>
    <scope>NUCLEOTIDE SEQUENCE [LARGE SCALE GENOMIC DNA]</scope>
    <source>
        <strain evidence="6">CGMCC 4.7198</strain>
    </source>
</reference>
<dbReference type="Pfam" id="PF16483">
    <property type="entry name" value="Glyco_hydro_64"/>
    <property type="match status" value="1"/>
</dbReference>
<dbReference type="SMART" id="SM00606">
    <property type="entry name" value="CBD_IV"/>
    <property type="match status" value="1"/>
</dbReference>
<evidence type="ECO:0000256" key="1">
    <source>
        <dbReference type="ARBA" id="ARBA00022729"/>
    </source>
</evidence>
<dbReference type="SUPFAM" id="SSF49785">
    <property type="entry name" value="Galactose-binding domain-like"/>
    <property type="match status" value="1"/>
</dbReference>